<evidence type="ECO:0000256" key="8">
    <source>
        <dbReference type="ARBA" id="ARBA00066605"/>
    </source>
</evidence>
<dbReference type="Gene3D" id="3.40.50.10860">
    <property type="entry name" value="Leucine Dehydrogenase, chain A, domain 1"/>
    <property type="match status" value="1"/>
</dbReference>
<dbReference type="EMBL" id="WVDC01000014">
    <property type="protein sequence ID" value="NKW44101.1"/>
    <property type="molecule type" value="Genomic_DNA"/>
</dbReference>
<evidence type="ECO:0000256" key="6">
    <source>
        <dbReference type="ARBA" id="ARBA00052329"/>
    </source>
</evidence>
<evidence type="ECO:0000313" key="11">
    <source>
        <dbReference type="EMBL" id="MBM4565500.1"/>
    </source>
</evidence>
<evidence type="ECO:0000256" key="4">
    <source>
        <dbReference type="ARBA" id="ARBA00023141"/>
    </source>
</evidence>
<evidence type="ECO:0000256" key="3">
    <source>
        <dbReference type="ARBA" id="ARBA00023002"/>
    </source>
</evidence>
<dbReference type="InterPro" id="IPR036291">
    <property type="entry name" value="NAD(P)-bd_dom_sf"/>
</dbReference>
<keyword evidence="4" id="KW-0057">Aromatic amino acid biosynthesis</keyword>
<evidence type="ECO:0000256" key="5">
    <source>
        <dbReference type="ARBA" id="ARBA00051639"/>
    </source>
</evidence>
<name>A0A9Q4ZZJ5_RHOHA</name>
<comment type="pathway">
    <text evidence="1">Metabolic intermediate biosynthesis; chorismate biosynthesis; chorismate from D-erythrose 4-phosphate and phosphoenolpyruvate: step 4/7.</text>
</comment>
<reference evidence="11" key="1">
    <citation type="submission" date="2019-11" db="EMBL/GenBank/DDBJ databases">
        <title>Spread of Macrolides and rifampicin resistant Rhodococcus equi in clinical isolates in the USA.</title>
        <authorList>
            <person name="Alvarez-Narvaez S."/>
            <person name="Huber L."/>
            <person name="Cohen N.D."/>
            <person name="Slovis N."/>
            <person name="Greiter M."/>
            <person name="Giguere S."/>
            <person name="Hart K."/>
        </authorList>
    </citation>
    <scope>NUCLEOTIDE SEQUENCE</scope>
    <source>
        <strain evidence="11">Lh_17</strain>
    </source>
</reference>
<dbReference type="InterPro" id="IPR022893">
    <property type="entry name" value="Shikimate_DH_fam"/>
</dbReference>
<dbReference type="Proteomes" id="UP000608063">
    <property type="component" value="Unassembled WGS sequence"/>
</dbReference>
<dbReference type="FunFam" id="3.40.50.720:FF:000086">
    <property type="entry name" value="Quinate/shikimate dehydrogenase"/>
    <property type="match status" value="1"/>
</dbReference>
<dbReference type="SUPFAM" id="SSF51735">
    <property type="entry name" value="NAD(P)-binding Rossmann-fold domains"/>
    <property type="match status" value="1"/>
</dbReference>
<comment type="pathway">
    <text evidence="7">Aromatic compound metabolism; 3,4-dihydroxybenzoate biosynthesis; 3-dehydroquinate from D-quinate (NAD(+) route).</text>
</comment>
<dbReference type="RefSeq" id="WP_064057751.1">
    <property type="nucleotide sequence ID" value="NZ_AP024189.1"/>
</dbReference>
<comment type="catalytic activity">
    <reaction evidence="5">
        <text>L-quinate + NAD(+) = 3-dehydroquinate + NADH + H(+)</text>
        <dbReference type="Rhea" id="RHEA:22364"/>
        <dbReference type="ChEBI" id="CHEBI:15378"/>
        <dbReference type="ChEBI" id="CHEBI:29751"/>
        <dbReference type="ChEBI" id="CHEBI:32364"/>
        <dbReference type="ChEBI" id="CHEBI:57540"/>
        <dbReference type="ChEBI" id="CHEBI:57945"/>
        <dbReference type="EC" id="1.1.1.24"/>
    </reaction>
</comment>
<comment type="catalytic activity">
    <reaction evidence="6">
        <text>shikimate + NAD(+) = 3-dehydroshikimate + NADH + H(+)</text>
        <dbReference type="Rhea" id="RHEA:17741"/>
        <dbReference type="ChEBI" id="CHEBI:15378"/>
        <dbReference type="ChEBI" id="CHEBI:16630"/>
        <dbReference type="ChEBI" id="CHEBI:36208"/>
        <dbReference type="ChEBI" id="CHEBI:57540"/>
        <dbReference type="ChEBI" id="CHEBI:57945"/>
    </reaction>
</comment>
<dbReference type="CDD" id="cd01065">
    <property type="entry name" value="NAD_bind_Shikimate_DH"/>
    <property type="match status" value="1"/>
</dbReference>
<evidence type="ECO:0000256" key="1">
    <source>
        <dbReference type="ARBA" id="ARBA00004871"/>
    </source>
</evidence>
<dbReference type="EC" id="1.1.1.24" evidence="8"/>
<dbReference type="GO" id="GO:0030266">
    <property type="term" value="F:quinate 3-dehydrogenase (NAD+) activity"/>
    <property type="evidence" value="ECO:0007669"/>
    <property type="project" value="UniProtKB-EC"/>
</dbReference>
<accession>A0A9Q4ZZJ5</accession>
<dbReference type="GO" id="GO:0009073">
    <property type="term" value="P:aromatic amino acid family biosynthetic process"/>
    <property type="evidence" value="ECO:0007669"/>
    <property type="project" value="UniProtKB-KW"/>
</dbReference>
<dbReference type="Proteomes" id="UP000808906">
    <property type="component" value="Unassembled WGS sequence"/>
</dbReference>
<keyword evidence="3 11" id="KW-0560">Oxidoreductase</keyword>
<dbReference type="Gene3D" id="3.40.50.720">
    <property type="entry name" value="NAD(P)-binding Rossmann-like Domain"/>
    <property type="match status" value="1"/>
</dbReference>
<dbReference type="GO" id="GO:0004764">
    <property type="term" value="F:shikimate 3-dehydrogenase (NADP+) activity"/>
    <property type="evidence" value="ECO:0007669"/>
    <property type="project" value="InterPro"/>
</dbReference>
<evidence type="ECO:0000313" key="12">
    <source>
        <dbReference type="EMBL" id="NKT78371.1"/>
    </source>
</evidence>
<reference evidence="12" key="2">
    <citation type="journal article" date="2020" name="Environ. Microbiol.">
        <title>The novel and transferable erm(51) gene confers Macrolides, Lincosamides, and Streptogramins B (MLSB) resistance to clonal Rhodococcus equi in the environment.</title>
        <authorList>
            <person name="Huber L."/>
            <person name="Giguere S."/>
            <person name="Slovis N.M."/>
            <person name="Alvarez-Narvaez S."/>
            <person name="Hart K.A."/>
            <person name="Greiter M."/>
            <person name="Morris E.R.A."/>
            <person name="Cohen N.D."/>
        </authorList>
    </citation>
    <scope>NUCLEOTIDE SEQUENCE</scope>
    <source>
        <strain evidence="12">Lh_116_1</strain>
        <strain evidence="13">Lh_16_1</strain>
    </source>
</reference>
<feature type="domain" description="Shikimate dehydrogenase substrate binding N-terminal" evidence="10">
    <location>
        <begin position="12"/>
        <end position="100"/>
    </location>
</feature>
<dbReference type="AlphaFoldDB" id="A0A9Q4ZZJ5"/>
<dbReference type="SUPFAM" id="SSF53223">
    <property type="entry name" value="Aminoacid dehydrogenase-like, N-terminal domain"/>
    <property type="match status" value="1"/>
</dbReference>
<dbReference type="PANTHER" id="PTHR21089">
    <property type="entry name" value="SHIKIMATE DEHYDROGENASE"/>
    <property type="match status" value="1"/>
</dbReference>
<comment type="caution">
    <text evidence="11">The sequence shown here is derived from an EMBL/GenBank/DDBJ whole genome shotgun (WGS) entry which is preliminary data.</text>
</comment>
<sequence length="296" mass="29957">MTAADRTHRIGLVGAGIATSLSPQLHEHEAAALGLSQYRYELIDLAEREVPVGETGDLVREFAAAGWTGFNVTHPCKQAVLGGLDELSQNARLLGAVNTVVVDGGRLVGHNTDHSGFLTALQRGLPDADLAAVLLLGAGGAGSAVAYALAAAGVQDLRIADVDAGRAADVCARVSGAFPDTACGAVDLGHVADVLASRTGLVNATPIGMDGHSGTPVDPAALHAGLWVADIVYRPLRTQLLDAAAALGCATLDGGQMLVAQAADTFELLTGAATDRSRMRAHLGEVLASGAGAPGR</sequence>
<protein>
    <recommendedName>
        <fullName evidence="9">Quinate/shikimate dehydrogenase (NAD(+))</fullName>
        <ecNumber evidence="8">1.1.1.24</ecNumber>
    </recommendedName>
</protein>
<keyword evidence="2" id="KW-0028">Amino-acid biosynthesis</keyword>
<dbReference type="EMBL" id="WVBC01000030">
    <property type="protein sequence ID" value="NKT78371.1"/>
    <property type="molecule type" value="Genomic_DNA"/>
</dbReference>
<dbReference type="InterPro" id="IPR013708">
    <property type="entry name" value="Shikimate_DH-bd_N"/>
</dbReference>
<dbReference type="NCBIfam" id="NF009201">
    <property type="entry name" value="PRK12549.1"/>
    <property type="match status" value="1"/>
</dbReference>
<dbReference type="GO" id="GO:0050661">
    <property type="term" value="F:NADP binding"/>
    <property type="evidence" value="ECO:0007669"/>
    <property type="project" value="TreeGrafter"/>
</dbReference>
<dbReference type="GO" id="GO:0009423">
    <property type="term" value="P:chorismate biosynthetic process"/>
    <property type="evidence" value="ECO:0007669"/>
    <property type="project" value="TreeGrafter"/>
</dbReference>
<dbReference type="PANTHER" id="PTHR21089:SF1">
    <property type="entry name" value="BIFUNCTIONAL 3-DEHYDROQUINATE DEHYDRATASE_SHIKIMATE DEHYDROGENASE, CHLOROPLASTIC"/>
    <property type="match status" value="1"/>
</dbReference>
<evidence type="ECO:0000313" key="14">
    <source>
        <dbReference type="Proteomes" id="UP000808906"/>
    </source>
</evidence>
<dbReference type="GO" id="GO:0008652">
    <property type="term" value="P:amino acid biosynthetic process"/>
    <property type="evidence" value="ECO:0007669"/>
    <property type="project" value="UniProtKB-KW"/>
</dbReference>
<evidence type="ECO:0000313" key="13">
    <source>
        <dbReference type="EMBL" id="NKW44101.1"/>
    </source>
</evidence>
<dbReference type="EMBL" id="WUXR01000003">
    <property type="protein sequence ID" value="MBM4565500.1"/>
    <property type="molecule type" value="Genomic_DNA"/>
</dbReference>
<organism evidence="11 14">
    <name type="scientific">Rhodococcus hoagii</name>
    <name type="common">Corynebacterium equii</name>
    <dbReference type="NCBI Taxonomy" id="43767"/>
    <lineage>
        <taxon>Bacteria</taxon>
        <taxon>Bacillati</taxon>
        <taxon>Actinomycetota</taxon>
        <taxon>Actinomycetes</taxon>
        <taxon>Mycobacteriales</taxon>
        <taxon>Nocardiaceae</taxon>
        <taxon>Prescottella</taxon>
    </lineage>
</organism>
<dbReference type="Proteomes" id="UP000603463">
    <property type="component" value="Unassembled WGS sequence"/>
</dbReference>
<evidence type="ECO:0000256" key="7">
    <source>
        <dbReference type="ARBA" id="ARBA00060613"/>
    </source>
</evidence>
<dbReference type="GO" id="GO:0019632">
    <property type="term" value="P:shikimate metabolic process"/>
    <property type="evidence" value="ECO:0007669"/>
    <property type="project" value="TreeGrafter"/>
</dbReference>
<dbReference type="Pfam" id="PF08501">
    <property type="entry name" value="Shikimate_dh_N"/>
    <property type="match status" value="1"/>
</dbReference>
<evidence type="ECO:0000256" key="9">
    <source>
        <dbReference type="ARBA" id="ARBA00071605"/>
    </source>
</evidence>
<evidence type="ECO:0000256" key="2">
    <source>
        <dbReference type="ARBA" id="ARBA00022605"/>
    </source>
</evidence>
<dbReference type="GO" id="GO:0005829">
    <property type="term" value="C:cytosol"/>
    <property type="evidence" value="ECO:0007669"/>
    <property type="project" value="TreeGrafter"/>
</dbReference>
<proteinExistence type="predicted"/>
<dbReference type="InterPro" id="IPR046346">
    <property type="entry name" value="Aminoacid_DH-like_N_sf"/>
</dbReference>
<gene>
    <name evidence="11" type="ORF">GS441_08655</name>
    <name evidence="12" type="ORF">GS882_09700</name>
    <name evidence="13" type="ORF">GS947_21635</name>
</gene>
<evidence type="ECO:0000259" key="10">
    <source>
        <dbReference type="Pfam" id="PF08501"/>
    </source>
</evidence>